<comment type="cofactor">
    <cofactor evidence="1">
        <name>Zn(2+)</name>
        <dbReference type="ChEBI" id="CHEBI:29105"/>
    </cofactor>
</comment>
<comment type="similarity">
    <text evidence="2">Belongs to the metallo-dependent hydrolases superfamily. Adenosine and AMP deaminases family.</text>
</comment>
<evidence type="ECO:0000256" key="3">
    <source>
        <dbReference type="ARBA" id="ARBA00012784"/>
    </source>
</evidence>
<keyword evidence="9" id="KW-1185">Reference proteome</keyword>
<sequence length="373" mass="40884">MADEEFFRNLPKVTLHDHLDGGLRPQTMIEIADDIGYRLPAGSADDLADWFFETANSGSLAQYLTTFDHTTACMQRAGDLRRVAREWVDDQVADGVVAGEARWAPEQHLRAGLGLDEAVEAVAEGLREGMDAAAAAGKPFIARQLLCAMRHADRSLEIAELALRHRDTDLVAGFDIAGGEQGNPPTNHLAAFHLLRDNDFFYTIHAGEEGPLESLHEAVQVCGAMRLGHGVNIVQDITRDPQTGRYLLGRHARFVRDQQIPLEVCPSSNLQTGVASSIKEHPIGTLIWLGFNVTLNCDNRLVGSTTLSREYALVSEAFGLSTMQLAQIALAGASALFIDHAERTRLVQQMTLPWFQASVNERGGGVQPDLWDR</sequence>
<dbReference type="GO" id="GO:0004000">
    <property type="term" value="F:adenosine deaminase activity"/>
    <property type="evidence" value="ECO:0007669"/>
    <property type="project" value="UniProtKB-ARBA"/>
</dbReference>
<evidence type="ECO:0000256" key="4">
    <source>
        <dbReference type="ARBA" id="ARBA00022723"/>
    </source>
</evidence>
<dbReference type="Gene3D" id="3.20.20.140">
    <property type="entry name" value="Metal-dependent hydrolases"/>
    <property type="match status" value="1"/>
</dbReference>
<dbReference type="KEGG" id="broo:brsh051_09320"/>
<keyword evidence="6" id="KW-0862">Zinc</keyword>
<dbReference type="NCBIfam" id="NF006847">
    <property type="entry name" value="PRK09358.1-2"/>
    <property type="match status" value="1"/>
</dbReference>
<evidence type="ECO:0000313" key="9">
    <source>
        <dbReference type="Proteomes" id="UP001431656"/>
    </source>
</evidence>
<proteinExistence type="inferred from homology"/>
<keyword evidence="5" id="KW-0378">Hydrolase</keyword>
<dbReference type="InterPro" id="IPR032466">
    <property type="entry name" value="Metal_Hydrolase"/>
</dbReference>
<protein>
    <recommendedName>
        <fullName evidence="3">adenosine deaminase</fullName>
        <ecNumber evidence="3">3.5.4.4</ecNumber>
    </recommendedName>
</protein>
<evidence type="ECO:0000256" key="5">
    <source>
        <dbReference type="ARBA" id="ARBA00022801"/>
    </source>
</evidence>
<organism evidence="8 9">
    <name type="scientific">Brooklawnia propionicigenes</name>
    <dbReference type="NCBI Taxonomy" id="3041175"/>
    <lineage>
        <taxon>Bacteria</taxon>
        <taxon>Bacillati</taxon>
        <taxon>Actinomycetota</taxon>
        <taxon>Actinomycetes</taxon>
        <taxon>Propionibacteriales</taxon>
        <taxon>Propionibacteriaceae</taxon>
        <taxon>Brooklawnia</taxon>
    </lineage>
</organism>
<dbReference type="GO" id="GO:0043103">
    <property type="term" value="P:hypoxanthine salvage"/>
    <property type="evidence" value="ECO:0007669"/>
    <property type="project" value="TreeGrafter"/>
</dbReference>
<dbReference type="PANTHER" id="PTHR11409:SF43">
    <property type="entry name" value="ADENOSINE DEAMINASE"/>
    <property type="match status" value="1"/>
</dbReference>
<dbReference type="EMBL" id="AP028056">
    <property type="protein sequence ID" value="BEH01651.1"/>
    <property type="molecule type" value="Genomic_DNA"/>
</dbReference>
<reference evidence="8" key="1">
    <citation type="journal article" date="2024" name="Int. J. Syst. Evol. Microbiol.">
        <title>Brooklawnia propionicigenes sp. nov., a facultatively anaerobic, propionate-producing bacterium isolated from a methanogenic reactor treating waste from cattle farms.</title>
        <authorList>
            <person name="Akita Y."/>
            <person name="Ueki A."/>
            <person name="Tonouchi A."/>
            <person name="Sugawara Y."/>
            <person name="Honma S."/>
            <person name="Kaku N."/>
            <person name="Ueki K."/>
        </authorList>
    </citation>
    <scope>NUCLEOTIDE SEQUENCE</scope>
    <source>
        <strain evidence="8">SH051</strain>
    </source>
</reference>
<dbReference type="GO" id="GO:0005829">
    <property type="term" value="C:cytosol"/>
    <property type="evidence" value="ECO:0007669"/>
    <property type="project" value="TreeGrafter"/>
</dbReference>
<dbReference type="EC" id="3.5.4.4" evidence="3"/>
<evidence type="ECO:0000256" key="6">
    <source>
        <dbReference type="ARBA" id="ARBA00022833"/>
    </source>
</evidence>
<dbReference type="Pfam" id="PF00962">
    <property type="entry name" value="A_deaminase"/>
    <property type="match status" value="1"/>
</dbReference>
<dbReference type="AlphaFoldDB" id="A0AAN0K6C0"/>
<keyword evidence="4" id="KW-0479">Metal-binding</keyword>
<name>A0AAN0K6C0_9ACTN</name>
<feature type="domain" description="Adenosine deaminase" evidence="7">
    <location>
        <begin position="11"/>
        <end position="349"/>
    </location>
</feature>
<dbReference type="SUPFAM" id="SSF51556">
    <property type="entry name" value="Metallo-dependent hydrolases"/>
    <property type="match status" value="1"/>
</dbReference>
<evidence type="ECO:0000256" key="1">
    <source>
        <dbReference type="ARBA" id="ARBA00001947"/>
    </source>
</evidence>
<dbReference type="InterPro" id="IPR001365">
    <property type="entry name" value="A_deaminase_dom"/>
</dbReference>
<dbReference type="Proteomes" id="UP001431656">
    <property type="component" value="Chromosome"/>
</dbReference>
<dbReference type="GO" id="GO:0006154">
    <property type="term" value="P:adenosine catabolic process"/>
    <property type="evidence" value="ECO:0007669"/>
    <property type="project" value="TreeGrafter"/>
</dbReference>
<evidence type="ECO:0000259" key="7">
    <source>
        <dbReference type="Pfam" id="PF00962"/>
    </source>
</evidence>
<dbReference type="PANTHER" id="PTHR11409">
    <property type="entry name" value="ADENOSINE DEAMINASE"/>
    <property type="match status" value="1"/>
</dbReference>
<evidence type="ECO:0000313" key="8">
    <source>
        <dbReference type="EMBL" id="BEH01651.1"/>
    </source>
</evidence>
<evidence type="ECO:0000256" key="2">
    <source>
        <dbReference type="ARBA" id="ARBA00006676"/>
    </source>
</evidence>
<dbReference type="RefSeq" id="WP_286267993.1">
    <property type="nucleotide sequence ID" value="NZ_AP028056.1"/>
</dbReference>
<dbReference type="InterPro" id="IPR006330">
    <property type="entry name" value="Ado/ade_deaminase"/>
</dbReference>
<dbReference type="NCBIfam" id="TIGR01430">
    <property type="entry name" value="aden_deam"/>
    <property type="match status" value="1"/>
</dbReference>
<dbReference type="GO" id="GO:0046872">
    <property type="term" value="F:metal ion binding"/>
    <property type="evidence" value="ECO:0007669"/>
    <property type="project" value="UniProtKB-KW"/>
</dbReference>
<dbReference type="GO" id="GO:0046103">
    <property type="term" value="P:inosine biosynthetic process"/>
    <property type="evidence" value="ECO:0007669"/>
    <property type="project" value="TreeGrafter"/>
</dbReference>
<accession>A0AAN0K6C0</accession>
<gene>
    <name evidence="8" type="ORF">brsh051_09320</name>
</gene>